<organism evidence="2 3">
    <name type="scientific">Trichonephila clavata</name>
    <name type="common">Joro spider</name>
    <name type="synonym">Nephila clavata</name>
    <dbReference type="NCBI Taxonomy" id="2740835"/>
    <lineage>
        <taxon>Eukaryota</taxon>
        <taxon>Metazoa</taxon>
        <taxon>Ecdysozoa</taxon>
        <taxon>Arthropoda</taxon>
        <taxon>Chelicerata</taxon>
        <taxon>Arachnida</taxon>
        <taxon>Araneae</taxon>
        <taxon>Araneomorphae</taxon>
        <taxon>Entelegynae</taxon>
        <taxon>Araneoidea</taxon>
        <taxon>Nephilidae</taxon>
        <taxon>Trichonephila</taxon>
    </lineage>
</organism>
<dbReference type="Proteomes" id="UP000887116">
    <property type="component" value="Unassembled WGS sequence"/>
</dbReference>
<accession>A0A8X6G9U4</accession>
<evidence type="ECO:0000313" key="3">
    <source>
        <dbReference type="Proteomes" id="UP000887116"/>
    </source>
</evidence>
<reference evidence="2" key="1">
    <citation type="submission" date="2020-07" db="EMBL/GenBank/DDBJ databases">
        <title>Multicomponent nature underlies the extraordinary mechanical properties of spider dragline silk.</title>
        <authorList>
            <person name="Kono N."/>
            <person name="Nakamura H."/>
            <person name="Mori M."/>
            <person name="Yoshida Y."/>
            <person name="Ohtoshi R."/>
            <person name="Malay A.D."/>
            <person name="Moran D.A.P."/>
            <person name="Tomita M."/>
            <person name="Numata K."/>
            <person name="Arakawa K."/>
        </authorList>
    </citation>
    <scope>NUCLEOTIDE SEQUENCE</scope>
</reference>
<keyword evidence="3" id="KW-1185">Reference proteome</keyword>
<evidence type="ECO:0000313" key="2">
    <source>
        <dbReference type="EMBL" id="GFQ98753.1"/>
    </source>
</evidence>
<gene>
    <name evidence="2" type="primary">wCauA_04375</name>
    <name evidence="2" type="ORF">TNCT_442101</name>
</gene>
<keyword evidence="1" id="KW-1133">Transmembrane helix</keyword>
<comment type="caution">
    <text evidence="2">The sequence shown here is derived from an EMBL/GenBank/DDBJ whole genome shotgun (WGS) entry which is preliminary data.</text>
</comment>
<dbReference type="OrthoDB" id="8299719at2759"/>
<protein>
    <submittedName>
        <fullName evidence="2">Uncharacterized protein</fullName>
    </submittedName>
</protein>
<keyword evidence="1" id="KW-0472">Membrane</keyword>
<feature type="transmembrane region" description="Helical" evidence="1">
    <location>
        <begin position="30"/>
        <end position="57"/>
    </location>
</feature>
<name>A0A8X6G9U4_TRICU</name>
<dbReference type="EMBL" id="BMAO01005062">
    <property type="protein sequence ID" value="GFQ98753.1"/>
    <property type="molecule type" value="Genomic_DNA"/>
</dbReference>
<keyword evidence="1" id="KW-0812">Transmembrane</keyword>
<dbReference type="AlphaFoldDB" id="A0A8X6G9U4"/>
<sequence>MPAVVNTPDNIQRPSKLKKAKEILLAPVRWLIIGLSVVLLIIFVISFLVFLSIANVLSKLYLFAGGKAPEWLEQRTEAFMEAARIPQTTHDTDVNDAININVQKLKENYGEPDIDDKFIEEIEGFIDQLECIANGTQKAADKDQLTEDEKKHALEYLKRIKNNPGTHSGSGLTLKQVLNLVWKACNDQTRANNIAINTRISQRKYQLVKHLVESQTEYGVRGGRGSSACFTGTFNSIVSSLYIFEEFSFLQKADKNTIKQEFENELQKKGEELFNQLSNDKEKKEVAEALSNPSTNFFSSYVESFKNHSARAVLGDKECDKLVKTHFSNLQYNKTISRFT</sequence>
<proteinExistence type="predicted"/>
<evidence type="ECO:0000256" key="1">
    <source>
        <dbReference type="SAM" id="Phobius"/>
    </source>
</evidence>